<dbReference type="EMBL" id="JACBAG010001926">
    <property type="protein sequence ID" value="KAF7175024.1"/>
    <property type="molecule type" value="Genomic_DNA"/>
</dbReference>
<dbReference type="GO" id="GO:0016787">
    <property type="term" value="F:hydrolase activity"/>
    <property type="evidence" value="ECO:0007669"/>
    <property type="project" value="UniProtKB-KW"/>
</dbReference>
<dbReference type="InterPro" id="IPR012338">
    <property type="entry name" value="Beta-lactam/transpept-like"/>
</dbReference>
<feature type="domain" description="Beta-lactamase-related" evidence="3">
    <location>
        <begin position="24"/>
        <end position="395"/>
    </location>
</feature>
<evidence type="ECO:0000313" key="4">
    <source>
        <dbReference type="EMBL" id="KAF7175024.1"/>
    </source>
</evidence>
<gene>
    <name evidence="4" type="ORF">CNMCM7691_005492</name>
</gene>
<dbReference type="Proteomes" id="UP000641853">
    <property type="component" value="Unassembled WGS sequence"/>
</dbReference>
<dbReference type="Pfam" id="PF00144">
    <property type="entry name" value="Beta-lactamase"/>
    <property type="match status" value="1"/>
</dbReference>
<dbReference type="PANTHER" id="PTHR43283:SF17">
    <property type="entry name" value="(LOVD), PUTATIVE (AFU_ORTHOLOGUE AFUA_5G00920)-RELATED"/>
    <property type="match status" value="1"/>
</dbReference>
<dbReference type="Gene3D" id="3.40.710.10">
    <property type="entry name" value="DD-peptidase/beta-lactamase superfamily"/>
    <property type="match status" value="1"/>
</dbReference>
<protein>
    <recommendedName>
        <fullName evidence="3">Beta-lactamase-related domain-containing protein</fullName>
    </recommendedName>
</protein>
<evidence type="ECO:0000313" key="5">
    <source>
        <dbReference type="Proteomes" id="UP000641853"/>
    </source>
</evidence>
<dbReference type="PANTHER" id="PTHR43283">
    <property type="entry name" value="BETA-LACTAMASE-RELATED"/>
    <property type="match status" value="1"/>
</dbReference>
<proteinExistence type="inferred from homology"/>
<sequence>MDTILSKYYNKEPRPFHAGALTAYNAQGDVICSSIQGTQTADAAGPAVTEDSIFWVSSLTKVVTAVAVMIVVERGLISLDDDVGQVVPELAAPQVLSGFDEDGIVLDEDSRGMMESPLLTIFLLGKPIVYRTEKKLTLRHLLTHTSGFTYSVMSQNLQKWAAYHGRNIDHTQGTYESITYPLVFEPGEDWRYGPGVDWAGRVVEVLSGKRLGEFVGENICGPLNLQSTTFHPETLPDFEKRKVEIALRDGDGTLTPTKEIFPLPTPDDLGGGSLYSTPREFTKFLSALLAGGQGVIKPESVDEIFRPQLPEAVRIRLNQQINMPEARAMKWSFTTGDQVDFGLAVAVTVGDVPDGRANGTVSWGGHTNTHFWIDRKMGICATSFFQHLPPSDPHVIALRDEFETHLYKQIRHKKPCPQPIASFSTHFAVANKQIGSHKGQSQDAPPEDPEIPSFSFDSLGLSKTTKTVVLVILGVFGTIESWFWVQTIWRWWKSDAEETK</sequence>
<comment type="caution">
    <text evidence="4">The sequence shown here is derived from an EMBL/GenBank/DDBJ whole genome shotgun (WGS) entry which is preliminary data.</text>
</comment>
<name>A0A8H6QM17_9EURO</name>
<dbReference type="InterPro" id="IPR001466">
    <property type="entry name" value="Beta-lactam-related"/>
</dbReference>
<keyword evidence="2" id="KW-0378">Hydrolase</keyword>
<organism evidence="4 5">
    <name type="scientific">Aspergillus felis</name>
    <dbReference type="NCBI Taxonomy" id="1287682"/>
    <lineage>
        <taxon>Eukaryota</taxon>
        <taxon>Fungi</taxon>
        <taxon>Dikarya</taxon>
        <taxon>Ascomycota</taxon>
        <taxon>Pezizomycotina</taxon>
        <taxon>Eurotiomycetes</taxon>
        <taxon>Eurotiomycetidae</taxon>
        <taxon>Eurotiales</taxon>
        <taxon>Aspergillaceae</taxon>
        <taxon>Aspergillus</taxon>
        <taxon>Aspergillus subgen. Fumigati</taxon>
    </lineage>
</organism>
<reference evidence="4" key="1">
    <citation type="submission" date="2020-06" db="EMBL/GenBank/DDBJ databases">
        <title>Draft genome sequences of strains closely related to Aspergillus parafelis and Aspergillus hiratsukae.</title>
        <authorList>
            <person name="Dos Santos R.A.C."/>
            <person name="Rivero-Menendez O."/>
            <person name="Steenwyk J.L."/>
            <person name="Mead M.E."/>
            <person name="Goldman G.H."/>
            <person name="Alastruey-Izquierdo A."/>
            <person name="Rokas A."/>
        </authorList>
    </citation>
    <scope>NUCLEOTIDE SEQUENCE</scope>
    <source>
        <strain evidence="4">CNM-CM7691</strain>
    </source>
</reference>
<evidence type="ECO:0000259" key="3">
    <source>
        <dbReference type="Pfam" id="PF00144"/>
    </source>
</evidence>
<evidence type="ECO:0000256" key="2">
    <source>
        <dbReference type="ARBA" id="ARBA00022801"/>
    </source>
</evidence>
<evidence type="ECO:0000256" key="1">
    <source>
        <dbReference type="ARBA" id="ARBA00009009"/>
    </source>
</evidence>
<comment type="similarity">
    <text evidence="1">Belongs to the class-A beta-lactamase family.</text>
</comment>
<dbReference type="SUPFAM" id="SSF56601">
    <property type="entry name" value="beta-lactamase/transpeptidase-like"/>
    <property type="match status" value="1"/>
</dbReference>
<dbReference type="AlphaFoldDB" id="A0A8H6QM17"/>
<keyword evidence="5" id="KW-1185">Reference proteome</keyword>
<accession>A0A8H6QM17</accession>
<dbReference type="InterPro" id="IPR050789">
    <property type="entry name" value="Diverse_Enzym_Activities"/>
</dbReference>